<dbReference type="Proteomes" id="UP000325598">
    <property type="component" value="Unassembled WGS sequence"/>
</dbReference>
<dbReference type="EMBL" id="BLAG01000005">
    <property type="protein sequence ID" value="GES28626.1"/>
    <property type="molecule type" value="Genomic_DNA"/>
</dbReference>
<name>A0A5J4LBD6_9ACTN</name>
<gene>
    <name evidence="1" type="ORF">San01_11130</name>
</gene>
<dbReference type="AlphaFoldDB" id="A0A5J4LBD6"/>
<evidence type="ECO:0000313" key="2">
    <source>
        <dbReference type="Proteomes" id="UP000325598"/>
    </source>
</evidence>
<evidence type="ECO:0000313" key="1">
    <source>
        <dbReference type="EMBL" id="GES28626.1"/>
    </source>
</evidence>
<protein>
    <submittedName>
        <fullName evidence="1">Uncharacterized protein</fullName>
    </submittedName>
</protein>
<reference evidence="1 2" key="1">
    <citation type="submission" date="2019-10" db="EMBL/GenBank/DDBJ databases">
        <title>Whole genome shotgun sequence of Streptomyces angustmyceticus NBRC 3934.</title>
        <authorList>
            <person name="Hosoyama A."/>
            <person name="Ichikawa N."/>
            <person name="Kimura A."/>
            <person name="Kitahashi Y."/>
            <person name="Komaki H."/>
            <person name="Uohara A."/>
        </authorList>
    </citation>
    <scope>NUCLEOTIDE SEQUENCE [LARGE SCALE GENOMIC DNA]</scope>
    <source>
        <strain evidence="1 2">NBRC 3934</strain>
    </source>
</reference>
<accession>A0A5J4LBD6</accession>
<comment type="caution">
    <text evidence="1">The sequence shown here is derived from an EMBL/GenBank/DDBJ whole genome shotgun (WGS) entry which is preliminary data.</text>
</comment>
<sequence>MISDPDGAGLSAVLFRSERTFKVWRYGVGHSQLLLRAVPDDTETTCLDLLFEGVRAMQLATHYQSLELHPASEAEAQRILEFSGLAPIWRERNLALSLRSRSTSGFVLCARATALHGGEDPFGNHGGFEERDVVWSARR</sequence>
<proteinExistence type="predicted"/>
<keyword evidence="2" id="KW-1185">Reference proteome</keyword>
<organism evidence="1 2">
    <name type="scientific">Streptomyces angustmyceticus</name>
    <dbReference type="NCBI Taxonomy" id="285578"/>
    <lineage>
        <taxon>Bacteria</taxon>
        <taxon>Bacillati</taxon>
        <taxon>Actinomycetota</taxon>
        <taxon>Actinomycetes</taxon>
        <taxon>Kitasatosporales</taxon>
        <taxon>Streptomycetaceae</taxon>
        <taxon>Streptomyces</taxon>
    </lineage>
</organism>